<reference evidence="1 2" key="1">
    <citation type="submission" date="2017-07" db="EMBL/GenBank/DDBJ databases">
        <title>An improved, manually edited Actinidia chinensis var. chinensis (kiwifruit) genome highlights the challenges associated with draft genomes and gene prediction in plants.</title>
        <authorList>
            <person name="Pilkington S."/>
            <person name="Crowhurst R."/>
            <person name="Hilario E."/>
            <person name="Nardozza S."/>
            <person name="Fraser L."/>
            <person name="Peng Y."/>
            <person name="Gunaseelan K."/>
            <person name="Simpson R."/>
            <person name="Tahir J."/>
            <person name="Deroles S."/>
            <person name="Templeton K."/>
            <person name="Luo Z."/>
            <person name="Davy M."/>
            <person name="Cheng C."/>
            <person name="Mcneilage M."/>
            <person name="Scaglione D."/>
            <person name="Liu Y."/>
            <person name="Zhang Q."/>
            <person name="Datson P."/>
            <person name="De Silva N."/>
            <person name="Gardiner S."/>
            <person name="Bassett H."/>
            <person name="Chagne D."/>
            <person name="Mccallum J."/>
            <person name="Dzierzon H."/>
            <person name="Deng C."/>
            <person name="Wang Y.-Y."/>
            <person name="Barron N."/>
            <person name="Manako K."/>
            <person name="Bowen J."/>
            <person name="Foster T."/>
            <person name="Erridge Z."/>
            <person name="Tiffin H."/>
            <person name="Waite C."/>
            <person name="Davies K."/>
            <person name="Grierson E."/>
            <person name="Laing W."/>
            <person name="Kirk R."/>
            <person name="Chen X."/>
            <person name="Wood M."/>
            <person name="Montefiori M."/>
            <person name="Brummell D."/>
            <person name="Schwinn K."/>
            <person name="Catanach A."/>
            <person name="Fullerton C."/>
            <person name="Li D."/>
            <person name="Meiyalaghan S."/>
            <person name="Nieuwenhuizen N."/>
            <person name="Read N."/>
            <person name="Prakash R."/>
            <person name="Hunter D."/>
            <person name="Zhang H."/>
            <person name="Mckenzie M."/>
            <person name="Knabel M."/>
            <person name="Harris A."/>
            <person name="Allan A."/>
            <person name="Chen A."/>
            <person name="Janssen B."/>
            <person name="Plunkett B."/>
            <person name="Dwamena C."/>
            <person name="Voogd C."/>
            <person name="Leif D."/>
            <person name="Lafferty D."/>
            <person name="Souleyre E."/>
            <person name="Varkonyi-Gasic E."/>
            <person name="Gambi F."/>
            <person name="Hanley J."/>
            <person name="Yao J.-L."/>
            <person name="Cheung J."/>
            <person name="David K."/>
            <person name="Warren B."/>
            <person name="Marsh K."/>
            <person name="Snowden K."/>
            <person name="Lin-Wang K."/>
            <person name="Brian L."/>
            <person name="Martinez-Sanchez M."/>
            <person name="Wang M."/>
            <person name="Ileperuma N."/>
            <person name="Macnee N."/>
            <person name="Campin R."/>
            <person name="Mcatee P."/>
            <person name="Drummond R."/>
            <person name="Espley R."/>
            <person name="Ireland H."/>
            <person name="Wu R."/>
            <person name="Atkinson R."/>
            <person name="Karunairetnam S."/>
            <person name="Bulley S."/>
            <person name="Chunkath S."/>
            <person name="Hanley Z."/>
            <person name="Storey R."/>
            <person name="Thrimawithana A."/>
            <person name="Thomson S."/>
            <person name="David C."/>
            <person name="Testolin R."/>
        </authorList>
    </citation>
    <scope>NUCLEOTIDE SEQUENCE [LARGE SCALE GENOMIC DNA]</scope>
    <source>
        <strain evidence="2">cv. Red5</strain>
        <tissue evidence="1">Young leaf</tissue>
    </source>
</reference>
<dbReference type="InParanoid" id="A0A2R6R179"/>
<comment type="caution">
    <text evidence="1">The sequence shown here is derived from an EMBL/GenBank/DDBJ whole genome shotgun (WGS) entry which is preliminary data.</text>
</comment>
<dbReference type="InterPro" id="IPR006509">
    <property type="entry name" value="RBM39_SF"/>
</dbReference>
<keyword evidence="2" id="KW-1185">Reference proteome</keyword>
<dbReference type="OrthoDB" id="8123449at2759"/>
<dbReference type="OMA" id="FNMTESH"/>
<dbReference type="GO" id="GO:0006397">
    <property type="term" value="P:mRNA processing"/>
    <property type="evidence" value="ECO:0007669"/>
    <property type="project" value="InterPro"/>
</dbReference>
<dbReference type="EMBL" id="NKQK01000010">
    <property type="protein sequence ID" value="PSS18999.1"/>
    <property type="molecule type" value="Genomic_DNA"/>
</dbReference>
<protein>
    <submittedName>
        <fullName evidence="1">RNA-binding protein 23</fullName>
    </submittedName>
</protein>
<dbReference type="SUPFAM" id="SSF54928">
    <property type="entry name" value="RNA-binding domain, RBD"/>
    <property type="match status" value="1"/>
</dbReference>
<dbReference type="Gramene" id="PSS18999">
    <property type="protein sequence ID" value="PSS18999"/>
    <property type="gene ID" value="CEY00_Acc10941"/>
</dbReference>
<name>A0A2R6R179_ACTCC</name>
<reference evidence="2" key="2">
    <citation type="journal article" date="2018" name="BMC Genomics">
        <title>A manually annotated Actinidia chinensis var. chinensis (kiwifruit) genome highlights the challenges associated with draft genomes and gene prediction in plants.</title>
        <authorList>
            <person name="Pilkington S.M."/>
            <person name="Crowhurst R."/>
            <person name="Hilario E."/>
            <person name="Nardozza S."/>
            <person name="Fraser L."/>
            <person name="Peng Y."/>
            <person name="Gunaseelan K."/>
            <person name="Simpson R."/>
            <person name="Tahir J."/>
            <person name="Deroles S.C."/>
            <person name="Templeton K."/>
            <person name="Luo Z."/>
            <person name="Davy M."/>
            <person name="Cheng C."/>
            <person name="McNeilage M."/>
            <person name="Scaglione D."/>
            <person name="Liu Y."/>
            <person name="Zhang Q."/>
            <person name="Datson P."/>
            <person name="De Silva N."/>
            <person name="Gardiner S.E."/>
            <person name="Bassett H."/>
            <person name="Chagne D."/>
            <person name="McCallum J."/>
            <person name="Dzierzon H."/>
            <person name="Deng C."/>
            <person name="Wang Y.Y."/>
            <person name="Barron L."/>
            <person name="Manako K."/>
            <person name="Bowen J."/>
            <person name="Foster T.M."/>
            <person name="Erridge Z.A."/>
            <person name="Tiffin H."/>
            <person name="Waite C.N."/>
            <person name="Davies K.M."/>
            <person name="Grierson E.P."/>
            <person name="Laing W.A."/>
            <person name="Kirk R."/>
            <person name="Chen X."/>
            <person name="Wood M."/>
            <person name="Montefiori M."/>
            <person name="Brummell D.A."/>
            <person name="Schwinn K.E."/>
            <person name="Catanach A."/>
            <person name="Fullerton C."/>
            <person name="Li D."/>
            <person name="Meiyalaghan S."/>
            <person name="Nieuwenhuizen N."/>
            <person name="Read N."/>
            <person name="Prakash R."/>
            <person name="Hunter D."/>
            <person name="Zhang H."/>
            <person name="McKenzie M."/>
            <person name="Knabel M."/>
            <person name="Harris A."/>
            <person name="Allan A.C."/>
            <person name="Gleave A."/>
            <person name="Chen A."/>
            <person name="Janssen B.J."/>
            <person name="Plunkett B."/>
            <person name="Ampomah-Dwamena C."/>
            <person name="Voogd C."/>
            <person name="Leif D."/>
            <person name="Lafferty D."/>
            <person name="Souleyre E.J.F."/>
            <person name="Varkonyi-Gasic E."/>
            <person name="Gambi F."/>
            <person name="Hanley J."/>
            <person name="Yao J.L."/>
            <person name="Cheung J."/>
            <person name="David K.M."/>
            <person name="Warren B."/>
            <person name="Marsh K."/>
            <person name="Snowden K.C."/>
            <person name="Lin-Wang K."/>
            <person name="Brian L."/>
            <person name="Martinez-Sanchez M."/>
            <person name="Wang M."/>
            <person name="Ileperuma N."/>
            <person name="Macnee N."/>
            <person name="Campin R."/>
            <person name="McAtee P."/>
            <person name="Drummond R.S.M."/>
            <person name="Espley R.V."/>
            <person name="Ireland H.S."/>
            <person name="Wu R."/>
            <person name="Atkinson R.G."/>
            <person name="Karunairetnam S."/>
            <person name="Bulley S."/>
            <person name="Chunkath S."/>
            <person name="Hanley Z."/>
            <person name="Storey R."/>
            <person name="Thrimawithana A.H."/>
            <person name="Thomson S."/>
            <person name="David C."/>
            <person name="Testolin R."/>
            <person name="Huang H."/>
            <person name="Hellens R.P."/>
            <person name="Schaffer R.J."/>
        </authorList>
    </citation>
    <scope>NUCLEOTIDE SEQUENCE [LARGE SCALE GENOMIC DNA]</scope>
    <source>
        <strain evidence="2">cv. Red5</strain>
    </source>
</reference>
<organism evidence="1 2">
    <name type="scientific">Actinidia chinensis var. chinensis</name>
    <name type="common">Chinese soft-hair kiwi</name>
    <dbReference type="NCBI Taxonomy" id="1590841"/>
    <lineage>
        <taxon>Eukaryota</taxon>
        <taxon>Viridiplantae</taxon>
        <taxon>Streptophyta</taxon>
        <taxon>Embryophyta</taxon>
        <taxon>Tracheophyta</taxon>
        <taxon>Spermatophyta</taxon>
        <taxon>Magnoliopsida</taxon>
        <taxon>eudicotyledons</taxon>
        <taxon>Gunneridae</taxon>
        <taxon>Pentapetalae</taxon>
        <taxon>asterids</taxon>
        <taxon>Ericales</taxon>
        <taxon>Actinidiaceae</taxon>
        <taxon>Actinidia</taxon>
    </lineage>
</organism>
<dbReference type="AlphaFoldDB" id="A0A2R6R179"/>
<dbReference type="Proteomes" id="UP000241394">
    <property type="component" value="Chromosome LG10"/>
</dbReference>
<dbReference type="STRING" id="1590841.A0A2R6R179"/>
<dbReference type="InterPro" id="IPR035979">
    <property type="entry name" value="RBD_domain_sf"/>
</dbReference>
<dbReference type="GO" id="GO:0005634">
    <property type="term" value="C:nucleus"/>
    <property type="evidence" value="ECO:0007669"/>
    <property type="project" value="InterPro"/>
</dbReference>
<dbReference type="GO" id="GO:0003723">
    <property type="term" value="F:RNA binding"/>
    <property type="evidence" value="ECO:0007669"/>
    <property type="project" value="InterPro"/>
</dbReference>
<proteinExistence type="predicted"/>
<sequence length="146" mass="16386">MFDPKLEMEPDFDSEIKEDVQGECSKFGSLNPIYKEKYIEFFDAMSVPIAIALSGQPLLGQPVMIKNHPKLEKKLVQPITSAAVAVAAAAPYLGGVRKHYVGNLHLNMKEDQFRQFARLEDARVALNLNGQLEIVGHLMPLWMSFI</sequence>
<evidence type="ECO:0000313" key="1">
    <source>
        <dbReference type="EMBL" id="PSS18999.1"/>
    </source>
</evidence>
<dbReference type="PANTHER" id="PTHR48036">
    <property type="entry name" value="SPLICING FACTOR (PAD-1), PUTATIVE (AFU_ORTHOLOGUE AFUA_1G15810)-RELATED"/>
    <property type="match status" value="1"/>
</dbReference>
<gene>
    <name evidence="1" type="ORF">CEY00_Acc10941</name>
</gene>
<accession>A0A2R6R179</accession>
<evidence type="ECO:0000313" key="2">
    <source>
        <dbReference type="Proteomes" id="UP000241394"/>
    </source>
</evidence>